<evidence type="ECO:0000313" key="2">
    <source>
        <dbReference type="EMBL" id="KAB8198137.1"/>
    </source>
</evidence>
<feature type="compositionally biased region" description="Low complexity" evidence="1">
    <location>
        <begin position="51"/>
        <end position="63"/>
    </location>
</feature>
<evidence type="ECO:0000256" key="1">
    <source>
        <dbReference type="SAM" id="MobiDB-lite"/>
    </source>
</evidence>
<feature type="region of interest" description="Disordered" evidence="1">
    <location>
        <begin position="32"/>
        <end position="67"/>
    </location>
</feature>
<dbReference type="PROSITE" id="PS51781">
    <property type="entry name" value="SH3B"/>
    <property type="match status" value="1"/>
</dbReference>
<dbReference type="Proteomes" id="UP000320431">
    <property type="component" value="Unassembled WGS sequence"/>
</dbReference>
<evidence type="ECO:0000313" key="3">
    <source>
        <dbReference type="Proteomes" id="UP000320431"/>
    </source>
</evidence>
<reference evidence="2 3" key="1">
    <citation type="submission" date="2019-10" db="EMBL/GenBank/DDBJ databases">
        <title>Lysobacter alkalisoli sp. nov., isolated from saline-alkaline soil.</title>
        <authorList>
            <person name="Sun J.-Q."/>
        </authorList>
    </citation>
    <scope>NUCLEOTIDE SEQUENCE [LARGE SCALE GENOMIC DNA]</scope>
    <source>
        <strain evidence="2 3">KCTC 42381</strain>
    </source>
</reference>
<dbReference type="SMART" id="SM00287">
    <property type="entry name" value="SH3b"/>
    <property type="match status" value="2"/>
</dbReference>
<organism evidence="2 3">
    <name type="scientific">Marilutibacter maris</name>
    <dbReference type="NCBI Taxonomy" id="1605891"/>
    <lineage>
        <taxon>Bacteria</taxon>
        <taxon>Pseudomonadati</taxon>
        <taxon>Pseudomonadota</taxon>
        <taxon>Gammaproteobacteria</taxon>
        <taxon>Lysobacterales</taxon>
        <taxon>Lysobacteraceae</taxon>
        <taxon>Marilutibacter</taxon>
    </lineage>
</organism>
<dbReference type="InterPro" id="IPR052354">
    <property type="entry name" value="Cell_Wall_Dynamics_Protein"/>
</dbReference>
<dbReference type="InterPro" id="IPR023346">
    <property type="entry name" value="Lysozyme-like_dom_sf"/>
</dbReference>
<protein>
    <submittedName>
        <fullName evidence="2">SH3 domain-containing protein</fullName>
    </submittedName>
</protein>
<dbReference type="Gene3D" id="2.30.30.40">
    <property type="entry name" value="SH3 Domains"/>
    <property type="match status" value="2"/>
</dbReference>
<dbReference type="PROSITE" id="PS51257">
    <property type="entry name" value="PROKAR_LIPOPROTEIN"/>
    <property type="match status" value="1"/>
</dbReference>
<comment type="caution">
    <text evidence="2">The sequence shown here is derived from an EMBL/GenBank/DDBJ whole genome shotgun (WGS) entry which is preliminary data.</text>
</comment>
<dbReference type="PANTHER" id="PTHR34408">
    <property type="entry name" value="FAMILY PROTEIN, PUTATIVE-RELATED"/>
    <property type="match status" value="1"/>
</dbReference>
<dbReference type="AlphaFoldDB" id="A0A508AYL7"/>
<dbReference type="InterPro" id="IPR003646">
    <property type="entry name" value="SH3-like_bac-type"/>
</dbReference>
<dbReference type="SUPFAM" id="SSF53955">
    <property type="entry name" value="Lysozyme-like"/>
    <property type="match status" value="1"/>
</dbReference>
<gene>
    <name evidence="2" type="ORF">FKV24_003645</name>
</gene>
<sequence length="528" mass="56809">MAAPACRCAPMPTTAMSCASTMPARCRCRAAAPTPPWRNPASDRPLAIGRAAPASPPASITPSTPAPSAPEGLALMIKPLHPTPATARRVRLSGAALAILLAASVPAVAGTCAGLKVTASALNVRSGAGTGYAVVGTVNSGETYITTGSTSGAWKKIWFNNYARWIHASSYTQAVNVSCGKVTASTLNVRSGPGTGYGIVGTAPSGSTWSVIGSSGSWRKVWYASQARWMHGSYLDQNGTAPSIGLSGVTINGGAASTTSRYVRVKFGYNTSTPTHYRISHSSTFSGASWKSYSGTTVDFTLSSGGGSKRVYMQLKNSAGRLSNVTSDTITYNPSTTASGYRINRDAFFSRLRYHFGSLNQSQVDGINYLLNNIEKDTRPAIANQTVWMRQIAYMWATTKHEVANTYQPITEYSNTHCVNYDGGCRYKGRGYVQLTHLYNYRKMSPITGQDLVTYPERALWPNVAYTVMSYGMHYGSFTGRKLGDYVYAGHTDYYNARRVVNGTDRASLLAGYATKFQDIMERSTQKL</sequence>
<accession>A0A508AYL7</accession>
<proteinExistence type="predicted"/>
<dbReference type="Gene3D" id="1.10.530.10">
    <property type="match status" value="1"/>
</dbReference>
<dbReference type="EMBL" id="VICD02000049">
    <property type="protein sequence ID" value="KAB8198137.1"/>
    <property type="molecule type" value="Genomic_DNA"/>
</dbReference>
<name>A0A508AYL7_9GAMM</name>
<dbReference type="Pfam" id="PF08239">
    <property type="entry name" value="SH3_3"/>
    <property type="match status" value="2"/>
</dbReference>